<evidence type="ECO:0000313" key="1">
    <source>
        <dbReference type="EMBL" id="SOS14417.1"/>
    </source>
</evidence>
<name>A0A193SHX5_9PSED</name>
<evidence type="ECO:0000313" key="2">
    <source>
        <dbReference type="Proteomes" id="UP000239025"/>
    </source>
</evidence>
<proteinExistence type="predicted"/>
<dbReference type="RefSeq" id="WP_016567685.1">
    <property type="nucleotide sequence ID" value="NZ_LT222319.1"/>
</dbReference>
<dbReference type="AlphaFoldDB" id="A0A193SHX5"/>
<accession>A0A193SHX5</accession>
<sequence>MTTSITEKQAAVAKWASLLNDSTALLATPGVHHKILIKRAGELHSLQIVSPEEFSDMLELADGALAYAIEAQLDLPALDGGS</sequence>
<organism evidence="1 2">
    <name type="scientific">Pseudomonas cerasi</name>
    <dbReference type="NCBI Taxonomy" id="1583341"/>
    <lineage>
        <taxon>Bacteria</taxon>
        <taxon>Pseudomonadati</taxon>
        <taxon>Pseudomonadota</taxon>
        <taxon>Gammaproteobacteria</taxon>
        <taxon>Pseudomonadales</taxon>
        <taxon>Pseudomonadaceae</taxon>
        <taxon>Pseudomonas</taxon>
    </lineage>
</organism>
<protein>
    <submittedName>
        <fullName evidence="1">Uncharacterized protein</fullName>
    </submittedName>
</protein>
<dbReference type="EMBL" id="LT963395">
    <property type="protein sequence ID" value="SOS14417.1"/>
    <property type="molecule type" value="Genomic_DNA"/>
</dbReference>
<gene>
    <name evidence="1" type="ORF">PL963_00239</name>
</gene>
<dbReference type="Proteomes" id="UP000239025">
    <property type="component" value="Chromosome 1"/>
</dbReference>
<reference evidence="2" key="1">
    <citation type="submission" date="2017-11" db="EMBL/GenBank/DDBJ databases">
        <authorList>
            <person name="Blom J."/>
        </authorList>
    </citation>
    <scope>NUCLEOTIDE SEQUENCE [LARGE SCALE GENOMIC DNA]</scope>
</reference>
<keyword evidence="2" id="KW-1185">Reference proteome</keyword>